<sequence length="192" mass="22533">MEAIQAWAALVGVLVSVVMVLVTLAGFWFVWHQVVLMRQAIVHDSQTTLYHENFECTRALLEMDGLYLHFRANHEFSADFTQGHWLERKGAAPDAGEPCRDWLRERRRYCRALELSELFASHFEHVVLQMGTLPKPLQDTWREYMLDVYRQSPVFRQFLSDHAHWYSDDLHEALGSRPTAGWRTRRSTISTR</sequence>
<keyword evidence="1" id="KW-1133">Transmembrane helix</keyword>
<organism evidence="2 3">
    <name type="scientific">Novilysobacter erysipheiresistens</name>
    <dbReference type="NCBI Taxonomy" id="1749332"/>
    <lineage>
        <taxon>Bacteria</taxon>
        <taxon>Pseudomonadati</taxon>
        <taxon>Pseudomonadota</taxon>
        <taxon>Gammaproteobacteria</taxon>
        <taxon>Lysobacterales</taxon>
        <taxon>Lysobacteraceae</taxon>
        <taxon>Novilysobacter</taxon>
    </lineage>
</organism>
<dbReference type="Proteomes" id="UP001355056">
    <property type="component" value="Unassembled WGS sequence"/>
</dbReference>
<dbReference type="EMBL" id="JAXGFP010000002">
    <property type="protein sequence ID" value="MEG3183135.1"/>
    <property type="molecule type" value="Genomic_DNA"/>
</dbReference>
<name>A0ABU7YW44_9GAMM</name>
<keyword evidence="1" id="KW-0472">Membrane</keyword>
<protein>
    <submittedName>
        <fullName evidence="2">Uncharacterized protein</fullName>
    </submittedName>
</protein>
<gene>
    <name evidence="2" type="ORF">SNE34_03795</name>
</gene>
<evidence type="ECO:0000313" key="3">
    <source>
        <dbReference type="Proteomes" id="UP001355056"/>
    </source>
</evidence>
<dbReference type="RefSeq" id="WP_332614876.1">
    <property type="nucleotide sequence ID" value="NZ_JAXGFP010000002.1"/>
</dbReference>
<keyword evidence="3" id="KW-1185">Reference proteome</keyword>
<proteinExistence type="predicted"/>
<accession>A0ABU7YW44</accession>
<feature type="transmembrane region" description="Helical" evidence="1">
    <location>
        <begin position="6"/>
        <end position="31"/>
    </location>
</feature>
<evidence type="ECO:0000256" key="1">
    <source>
        <dbReference type="SAM" id="Phobius"/>
    </source>
</evidence>
<evidence type="ECO:0000313" key="2">
    <source>
        <dbReference type="EMBL" id="MEG3183135.1"/>
    </source>
</evidence>
<comment type="caution">
    <text evidence="2">The sequence shown here is derived from an EMBL/GenBank/DDBJ whole genome shotgun (WGS) entry which is preliminary data.</text>
</comment>
<keyword evidence="1" id="KW-0812">Transmembrane</keyword>
<reference evidence="2 3" key="1">
    <citation type="journal article" date="2016" name="Int. J. Syst. Evol. Microbiol.">
        <title>Lysobacter erysipheiresistens sp. nov., an antagonist of powdery mildew, isolated from tobacco-cultivated soil.</title>
        <authorList>
            <person name="Xie B."/>
            <person name="Li T."/>
            <person name="Lin X."/>
            <person name="Wang C.J."/>
            <person name="Chen Y.J."/>
            <person name="Liu W.J."/>
            <person name="Zhao Z.W."/>
        </authorList>
    </citation>
    <scope>NUCLEOTIDE SEQUENCE [LARGE SCALE GENOMIC DNA]</scope>
    <source>
        <strain evidence="2 3">RS-LYSO-3</strain>
    </source>
</reference>